<feature type="compositionally biased region" description="Low complexity" evidence="1">
    <location>
        <begin position="59"/>
        <end position="69"/>
    </location>
</feature>
<dbReference type="EMBL" id="JAGRRH010000014">
    <property type="protein sequence ID" value="KAG7358490.1"/>
    <property type="molecule type" value="Genomic_DNA"/>
</dbReference>
<evidence type="ECO:0000256" key="1">
    <source>
        <dbReference type="SAM" id="MobiDB-lite"/>
    </source>
</evidence>
<gene>
    <name evidence="2" type="ORF">IV203_015079</name>
</gene>
<dbReference type="AlphaFoldDB" id="A0A9K3LA33"/>
<feature type="region of interest" description="Disordered" evidence="1">
    <location>
        <begin position="1"/>
        <end position="77"/>
    </location>
</feature>
<evidence type="ECO:0000313" key="3">
    <source>
        <dbReference type="Proteomes" id="UP000693970"/>
    </source>
</evidence>
<accession>A0A9K3LA33</accession>
<organism evidence="2 3">
    <name type="scientific">Nitzschia inconspicua</name>
    <dbReference type="NCBI Taxonomy" id="303405"/>
    <lineage>
        <taxon>Eukaryota</taxon>
        <taxon>Sar</taxon>
        <taxon>Stramenopiles</taxon>
        <taxon>Ochrophyta</taxon>
        <taxon>Bacillariophyta</taxon>
        <taxon>Bacillariophyceae</taxon>
        <taxon>Bacillariophycidae</taxon>
        <taxon>Bacillariales</taxon>
        <taxon>Bacillariaceae</taxon>
        <taxon>Nitzschia</taxon>
    </lineage>
</organism>
<keyword evidence="3" id="KW-1185">Reference proteome</keyword>
<dbReference type="OrthoDB" id="53260at2759"/>
<dbReference type="Proteomes" id="UP000693970">
    <property type="component" value="Unassembled WGS sequence"/>
</dbReference>
<name>A0A9K3LA33_9STRA</name>
<comment type="caution">
    <text evidence="2">The sequence shown here is derived from an EMBL/GenBank/DDBJ whole genome shotgun (WGS) entry which is preliminary data.</text>
</comment>
<feature type="compositionally biased region" description="Polar residues" evidence="1">
    <location>
        <begin position="1"/>
        <end position="41"/>
    </location>
</feature>
<proteinExistence type="predicted"/>
<reference evidence="2" key="1">
    <citation type="journal article" date="2021" name="Sci. Rep.">
        <title>Diploid genomic architecture of Nitzschia inconspicua, an elite biomass production diatom.</title>
        <authorList>
            <person name="Oliver A."/>
            <person name="Podell S."/>
            <person name="Pinowska A."/>
            <person name="Traller J.C."/>
            <person name="Smith S.R."/>
            <person name="McClure R."/>
            <person name="Beliaev A."/>
            <person name="Bohutskyi P."/>
            <person name="Hill E.A."/>
            <person name="Rabines A."/>
            <person name="Zheng H."/>
            <person name="Allen L.Z."/>
            <person name="Kuo A."/>
            <person name="Grigoriev I.V."/>
            <person name="Allen A.E."/>
            <person name="Hazlebeck D."/>
            <person name="Allen E.E."/>
        </authorList>
    </citation>
    <scope>NUCLEOTIDE SEQUENCE</scope>
    <source>
        <strain evidence="2">Hildebrandi</strain>
    </source>
</reference>
<reference evidence="2" key="2">
    <citation type="submission" date="2021-04" db="EMBL/GenBank/DDBJ databases">
        <authorList>
            <person name="Podell S."/>
        </authorList>
    </citation>
    <scope>NUCLEOTIDE SEQUENCE</scope>
    <source>
        <strain evidence="2">Hildebrandi</strain>
    </source>
</reference>
<protein>
    <submittedName>
        <fullName evidence="2">Uncharacterized protein</fullName>
    </submittedName>
</protein>
<sequence>MTAADTVSMSSGQTRQTTATALTVRKSNVMSVNQPPATNCKASDPPSKTPLSSKTKGDSVVSSPSSTASKGLVPAQKNSNVADTSSFFVPGAPLPSARQLSKVMCRVVDNDAYTKSDAMVALKRLHDWAIKQDVNFGNALVGNGGIQHVLFFIEDHQTDARTISSALLLLTALTTPVDEYESKALTNMRQKISQSLVDGRGMELLLKTFECHAMPERRLSNDPPAGSTVMKELHEGHDSLWNSFSSIWNCENGDVVMDENAHPTASIDYLVMHTCGAYGGTNSAMSDGRSMFSPSREAIDTAISCMNVLSNIIPSSAGSTPDKSSAILSTLLDAIPLLVASSSTSLPKLEQESLVGSIMTCLVSTVNLAQNTILKNSNNNAMSKQVIDVTVKMMREFPHHSQIVCDGCLVLQGVCHHLQKSERKRYGVIAALGAVVASDDVIDKKVKEIADAILEEQFK</sequence>
<evidence type="ECO:0000313" key="2">
    <source>
        <dbReference type="EMBL" id="KAG7358490.1"/>
    </source>
</evidence>